<dbReference type="EMBL" id="FNUG01000017">
    <property type="protein sequence ID" value="SEF13013.1"/>
    <property type="molecule type" value="Genomic_DNA"/>
</dbReference>
<dbReference type="AlphaFoldDB" id="A0A1H5PGK8"/>
<dbReference type="Proteomes" id="UP000199448">
    <property type="component" value="Unassembled WGS sequence"/>
</dbReference>
<feature type="transmembrane region" description="Helical" evidence="1">
    <location>
        <begin position="20"/>
        <end position="41"/>
    </location>
</feature>
<evidence type="ECO:0008006" key="4">
    <source>
        <dbReference type="Google" id="ProtNLM"/>
    </source>
</evidence>
<evidence type="ECO:0000256" key="1">
    <source>
        <dbReference type="SAM" id="Phobius"/>
    </source>
</evidence>
<evidence type="ECO:0000313" key="3">
    <source>
        <dbReference type="Proteomes" id="UP000199448"/>
    </source>
</evidence>
<dbReference type="STRING" id="390640.SAMN04488034_11715"/>
<proteinExistence type="predicted"/>
<name>A0A1H5PGK8_9FLAO</name>
<organism evidence="2 3">
    <name type="scientific">Salinimicrobium catena</name>
    <dbReference type="NCBI Taxonomy" id="390640"/>
    <lineage>
        <taxon>Bacteria</taxon>
        <taxon>Pseudomonadati</taxon>
        <taxon>Bacteroidota</taxon>
        <taxon>Flavobacteriia</taxon>
        <taxon>Flavobacteriales</taxon>
        <taxon>Flavobacteriaceae</taxon>
        <taxon>Salinimicrobium</taxon>
    </lineage>
</organism>
<protein>
    <recommendedName>
        <fullName evidence="4">AI-2E family transporter</fullName>
    </recommendedName>
</protein>
<keyword evidence="1" id="KW-0472">Membrane</keyword>
<sequence length="84" mass="9730">MDRIIYFFDKLVNALSDISVLIYLVLFFLAIILTFLFNQFLKKFYPSISRKNLKSVAAAIFIGLPIIGLIIFVFISIMLDRSDF</sequence>
<gene>
    <name evidence="2" type="ORF">SAMN04488034_11715</name>
</gene>
<reference evidence="2 3" key="1">
    <citation type="submission" date="2016-10" db="EMBL/GenBank/DDBJ databases">
        <authorList>
            <person name="de Groot N.N."/>
        </authorList>
    </citation>
    <scope>NUCLEOTIDE SEQUENCE [LARGE SCALE GENOMIC DNA]</scope>
    <source>
        <strain evidence="2 3">DSM 23553</strain>
    </source>
</reference>
<keyword evidence="3" id="KW-1185">Reference proteome</keyword>
<evidence type="ECO:0000313" key="2">
    <source>
        <dbReference type="EMBL" id="SEF13013.1"/>
    </source>
</evidence>
<accession>A0A1H5PGK8</accession>
<feature type="transmembrane region" description="Helical" evidence="1">
    <location>
        <begin position="53"/>
        <end position="79"/>
    </location>
</feature>
<keyword evidence="1" id="KW-1133">Transmembrane helix</keyword>
<keyword evidence="1" id="KW-0812">Transmembrane</keyword>